<dbReference type="InterPro" id="IPR035919">
    <property type="entry name" value="EAL_sf"/>
</dbReference>
<name>A0A3N0BNF5_9MICC</name>
<evidence type="ECO:0000259" key="1">
    <source>
        <dbReference type="PROSITE" id="PS50883"/>
    </source>
</evidence>
<dbReference type="Proteomes" id="UP000273807">
    <property type="component" value="Unassembled WGS sequence"/>
</dbReference>
<feature type="domain" description="EAL" evidence="1">
    <location>
        <begin position="404"/>
        <end position="657"/>
    </location>
</feature>
<dbReference type="OrthoDB" id="23692at2"/>
<dbReference type="SUPFAM" id="SSF141868">
    <property type="entry name" value="EAL domain-like"/>
    <property type="match status" value="1"/>
</dbReference>
<dbReference type="PROSITE" id="PS50887">
    <property type="entry name" value="GGDEF"/>
    <property type="match status" value="1"/>
</dbReference>
<dbReference type="InterPro" id="IPR029787">
    <property type="entry name" value="Nucleotide_cyclase"/>
</dbReference>
<dbReference type="SMART" id="SM00052">
    <property type="entry name" value="EAL"/>
    <property type="match status" value="1"/>
</dbReference>
<sequence length="670" mass="72520">MRPEESMSERPKAPAADRTTLHSRIASIVLVAVLVGVSSFAIWSSQAMSRAAHAADVAAMLSDHYDRADRAVSAEESLERKYRLEPGPGVREKFDDVAADLVQALDLVAANGNQADRARAEELRLDHQDYLASIKRMFDAVDAGDLALVLDLDQRETEPLFDAIAEAVHGAAASHHDDVVAKLAELRELETLTSRLTPWVFIVGLLLTMAMTWVNHGHRRLLDAERRQALHDSLHDSLTGLPNRTLLFERCRRALSAAERSGTTAALLLIDLDRFKEINDTFGHHYGDELLKLVGDRMCSVLGEGQTMARLGGDEFAILLPEIADSGAAVEIGCRLRAVLEEPFTVEGVDLDVEASVGGVLSGEHGNEPTVLLQRADVAMYIAKTQNLGVFAYDPSVDAHSPAKLALLGDLRRALSSGQLVLHYQPKVNLTSGEIVGAEALIRWEHPVKGLISPDAFIPLAEHTGLIGPLTSHVLDSALAQARIWIDAGAPLTVSVNLSARSLLDDGLPQQVAESLAKHRVPAELLELEITESALMAEPVQAQRLLAMLALMGIRLSIDDFGAGYTSLGQLKNLPITEIKIDKSFILNMGLEPSDALIAHSIIDLGHNLGMTVLAEGVETAEALNHLTTFDCDSAQGFYLCRPVSAAAFDEWRDAYRTSADTRDAHTSAG</sequence>
<dbReference type="InterPro" id="IPR000160">
    <property type="entry name" value="GGDEF_dom"/>
</dbReference>
<organism evidence="3 4">
    <name type="scientific">Arthrobacter oryzae</name>
    <dbReference type="NCBI Taxonomy" id="409290"/>
    <lineage>
        <taxon>Bacteria</taxon>
        <taxon>Bacillati</taxon>
        <taxon>Actinomycetota</taxon>
        <taxon>Actinomycetes</taxon>
        <taxon>Micrococcales</taxon>
        <taxon>Micrococcaceae</taxon>
        <taxon>Arthrobacter</taxon>
    </lineage>
</organism>
<gene>
    <name evidence="3" type="ORF">D7003_17155</name>
</gene>
<dbReference type="PANTHER" id="PTHR33121:SF70">
    <property type="entry name" value="SIGNALING PROTEIN YKOW"/>
    <property type="match status" value="1"/>
</dbReference>
<comment type="caution">
    <text evidence="3">The sequence shown here is derived from an EMBL/GenBank/DDBJ whole genome shotgun (WGS) entry which is preliminary data.</text>
</comment>
<dbReference type="InterPro" id="IPR043128">
    <property type="entry name" value="Rev_trsase/Diguanyl_cyclase"/>
</dbReference>
<dbReference type="Gene3D" id="3.30.70.270">
    <property type="match status" value="1"/>
</dbReference>
<dbReference type="SMART" id="SM00267">
    <property type="entry name" value="GGDEF"/>
    <property type="match status" value="1"/>
</dbReference>
<feature type="domain" description="GGDEF" evidence="2">
    <location>
        <begin position="263"/>
        <end position="395"/>
    </location>
</feature>
<proteinExistence type="predicted"/>
<accession>A0A3N0BNF5</accession>
<dbReference type="PANTHER" id="PTHR33121">
    <property type="entry name" value="CYCLIC DI-GMP PHOSPHODIESTERASE PDEF"/>
    <property type="match status" value="1"/>
</dbReference>
<dbReference type="PROSITE" id="PS50883">
    <property type="entry name" value="EAL"/>
    <property type="match status" value="1"/>
</dbReference>
<dbReference type="NCBIfam" id="TIGR00254">
    <property type="entry name" value="GGDEF"/>
    <property type="match status" value="1"/>
</dbReference>
<dbReference type="CDD" id="cd01948">
    <property type="entry name" value="EAL"/>
    <property type="match status" value="1"/>
</dbReference>
<dbReference type="EMBL" id="RBED01000137">
    <property type="protein sequence ID" value="RNL49864.1"/>
    <property type="molecule type" value="Genomic_DNA"/>
</dbReference>
<dbReference type="InterPro" id="IPR050706">
    <property type="entry name" value="Cyclic-di-GMP_PDE-like"/>
</dbReference>
<dbReference type="CDD" id="cd01949">
    <property type="entry name" value="GGDEF"/>
    <property type="match status" value="1"/>
</dbReference>
<dbReference type="AlphaFoldDB" id="A0A3N0BNF5"/>
<dbReference type="SUPFAM" id="SSF55073">
    <property type="entry name" value="Nucleotide cyclase"/>
    <property type="match status" value="1"/>
</dbReference>
<reference evidence="3 4" key="1">
    <citation type="submission" date="2018-10" db="EMBL/GenBank/DDBJ databases">
        <title>Genome sequencing of Arthrobacter oryzae TNB02.</title>
        <authorList>
            <person name="Cho Y.-J."/>
            <person name="Cho A."/>
            <person name="Kim O.-S."/>
        </authorList>
    </citation>
    <scope>NUCLEOTIDE SEQUENCE [LARGE SCALE GENOMIC DNA]</scope>
    <source>
        <strain evidence="3 4">TNB02</strain>
    </source>
</reference>
<evidence type="ECO:0000313" key="3">
    <source>
        <dbReference type="EMBL" id="RNL49864.1"/>
    </source>
</evidence>
<dbReference type="Gene3D" id="3.20.20.450">
    <property type="entry name" value="EAL domain"/>
    <property type="match status" value="1"/>
</dbReference>
<dbReference type="Pfam" id="PF00563">
    <property type="entry name" value="EAL"/>
    <property type="match status" value="1"/>
</dbReference>
<dbReference type="GO" id="GO:0071111">
    <property type="term" value="F:cyclic-guanylate-specific phosphodiesterase activity"/>
    <property type="evidence" value="ECO:0007669"/>
    <property type="project" value="InterPro"/>
</dbReference>
<protein>
    <submittedName>
        <fullName evidence="3">Bifunctional diguanylate cyclase/phosphodiesterase</fullName>
    </submittedName>
</protein>
<keyword evidence="4" id="KW-1185">Reference proteome</keyword>
<evidence type="ECO:0000259" key="2">
    <source>
        <dbReference type="PROSITE" id="PS50887"/>
    </source>
</evidence>
<dbReference type="InterPro" id="IPR001633">
    <property type="entry name" value="EAL_dom"/>
</dbReference>
<evidence type="ECO:0000313" key="4">
    <source>
        <dbReference type="Proteomes" id="UP000273807"/>
    </source>
</evidence>
<dbReference type="Pfam" id="PF00990">
    <property type="entry name" value="GGDEF"/>
    <property type="match status" value="1"/>
</dbReference>